<evidence type="ECO:0000256" key="1">
    <source>
        <dbReference type="ARBA" id="ARBA00022723"/>
    </source>
</evidence>
<feature type="compositionally biased region" description="Polar residues" evidence="4">
    <location>
        <begin position="120"/>
        <end position="138"/>
    </location>
</feature>
<feature type="region of interest" description="Disordered" evidence="4">
    <location>
        <begin position="367"/>
        <end position="453"/>
    </location>
</feature>
<reference evidence="6 7" key="1">
    <citation type="journal article" date="2023" name="bioRxiv">
        <title>High-quality genome assemblies of four members of thePodospora anserinaspecies complex.</title>
        <authorList>
            <person name="Ament-Velasquez S.L."/>
            <person name="Vogan A.A."/>
            <person name="Wallerman O."/>
            <person name="Hartmann F."/>
            <person name="Gautier V."/>
            <person name="Silar P."/>
            <person name="Giraud T."/>
            <person name="Johannesson H."/>
        </authorList>
    </citation>
    <scope>NUCLEOTIDE SEQUENCE [LARGE SCALE GENOMIC DNA]</scope>
    <source>
        <strain evidence="6 7">CBS 415.72m</strain>
    </source>
</reference>
<keyword evidence="7" id="KW-1185">Reference proteome</keyword>
<comment type="caution">
    <text evidence="6">The sequence shown here is derived from an EMBL/GenBank/DDBJ whole genome shotgun (WGS) entry which is preliminary data.</text>
</comment>
<keyword evidence="2" id="KW-0862">Zinc</keyword>
<evidence type="ECO:0000256" key="3">
    <source>
        <dbReference type="SAM" id="Coils"/>
    </source>
</evidence>
<dbReference type="EMBL" id="JAFFHA010000001">
    <property type="protein sequence ID" value="KAK4660384.1"/>
    <property type="molecule type" value="Genomic_DNA"/>
</dbReference>
<keyword evidence="1" id="KW-0479">Metal-binding</keyword>
<feature type="region of interest" description="Disordered" evidence="4">
    <location>
        <begin position="117"/>
        <end position="138"/>
    </location>
</feature>
<dbReference type="Proteomes" id="UP001323405">
    <property type="component" value="Unassembled WGS sequence"/>
</dbReference>
<evidence type="ECO:0000313" key="6">
    <source>
        <dbReference type="EMBL" id="KAK4660384.1"/>
    </source>
</evidence>
<evidence type="ECO:0000256" key="4">
    <source>
        <dbReference type="SAM" id="MobiDB-lite"/>
    </source>
</evidence>
<dbReference type="RefSeq" id="XP_062749354.1">
    <property type="nucleotide sequence ID" value="XM_062886282.1"/>
</dbReference>
<feature type="domain" description="Yippee/Mis18/Cereblon" evidence="5">
    <location>
        <begin position="7"/>
        <end position="100"/>
    </location>
</feature>
<dbReference type="GeneID" id="87906189"/>
<name>A0ABR0GXR4_9PEZI</name>
<feature type="compositionally biased region" description="Polar residues" evidence="4">
    <location>
        <begin position="424"/>
        <end position="434"/>
    </location>
</feature>
<evidence type="ECO:0000259" key="5">
    <source>
        <dbReference type="Pfam" id="PF03226"/>
    </source>
</evidence>
<feature type="coiled-coil region" evidence="3">
    <location>
        <begin position="243"/>
        <end position="304"/>
    </location>
</feature>
<dbReference type="Pfam" id="PF03226">
    <property type="entry name" value="Yippee-Mis18"/>
    <property type="match status" value="1"/>
</dbReference>
<evidence type="ECO:0000256" key="2">
    <source>
        <dbReference type="ARBA" id="ARBA00022833"/>
    </source>
</evidence>
<protein>
    <recommendedName>
        <fullName evidence="5">Yippee/Mis18/Cereblon domain-containing protein</fullName>
    </recommendedName>
</protein>
<evidence type="ECO:0000313" key="7">
    <source>
        <dbReference type="Proteomes" id="UP001323405"/>
    </source>
</evidence>
<sequence length="453" mass="49619">MKTASCECKKCQASVGSFSNLWIQIGNSYLGPVIGSDEDLAIRCEGKTRIGGNGTLVEGCHLQNLLCDGCAAILGFRCIETPVNHVLDDNQVLLRIASVNLLGEEREELKPEVKRVLSINEPSRTSNGGPPDLSSNSPSTIEFQQLKFELEGQKDYLRRIDSNGFRIVAGLDKRVARVESDSKTLHATVSGFKGSILGVQDSLKSLLGSELNGIDKFGTEQKATLEGLRSRVSLVSDGLDIIQQQATALAEELREEVSDLKNQLEQTTGELHMLRAEIKVSVSADNYARDMAAMRTEIAQLRRDLGTVRSNEHERVAPSFPSRELEILTSNIAKIGNRASQVETLQMEFEILKERVDRAEANYGASNNRRVAYPLDPETSLPHPGTRKRASSPKPEPVSKRRVPSDQFSDYTVSGHSAAPLTPLRQSSTTNLQNPKKRTRPKTAAALSNSGGR</sequence>
<proteinExistence type="predicted"/>
<dbReference type="Gene3D" id="1.10.287.1490">
    <property type="match status" value="1"/>
</dbReference>
<dbReference type="InterPro" id="IPR004910">
    <property type="entry name" value="Yippee/Mis18/Cereblon"/>
</dbReference>
<gene>
    <name evidence="6" type="ORF">QC762_118460</name>
</gene>
<accession>A0ABR0GXR4</accession>
<keyword evidence="3" id="KW-0175">Coiled coil</keyword>
<feature type="compositionally biased region" description="Polar residues" evidence="4">
    <location>
        <begin position="406"/>
        <end position="415"/>
    </location>
</feature>
<organism evidence="6 7">
    <name type="scientific">Podospora pseudocomata</name>
    <dbReference type="NCBI Taxonomy" id="2093779"/>
    <lineage>
        <taxon>Eukaryota</taxon>
        <taxon>Fungi</taxon>
        <taxon>Dikarya</taxon>
        <taxon>Ascomycota</taxon>
        <taxon>Pezizomycotina</taxon>
        <taxon>Sordariomycetes</taxon>
        <taxon>Sordariomycetidae</taxon>
        <taxon>Sordariales</taxon>
        <taxon>Podosporaceae</taxon>
        <taxon>Podospora</taxon>
    </lineage>
</organism>